<dbReference type="GO" id="GO:0008236">
    <property type="term" value="F:serine-type peptidase activity"/>
    <property type="evidence" value="ECO:0007669"/>
    <property type="project" value="InterPro"/>
</dbReference>
<dbReference type="SMART" id="SM00228">
    <property type="entry name" value="PDZ"/>
    <property type="match status" value="1"/>
</dbReference>
<name>A0A1I1DXR3_9SPHI</name>
<dbReference type="InterPro" id="IPR036034">
    <property type="entry name" value="PDZ_sf"/>
</dbReference>
<dbReference type="GO" id="GO:0004175">
    <property type="term" value="F:endopeptidase activity"/>
    <property type="evidence" value="ECO:0007669"/>
    <property type="project" value="TreeGrafter"/>
</dbReference>
<dbReference type="Gene3D" id="2.30.42.10">
    <property type="match status" value="1"/>
</dbReference>
<dbReference type="Pfam" id="PF03572">
    <property type="entry name" value="Peptidase_S41"/>
    <property type="match status" value="1"/>
</dbReference>
<dbReference type="Proteomes" id="UP000199577">
    <property type="component" value="Unassembled WGS sequence"/>
</dbReference>
<evidence type="ECO:0000313" key="3">
    <source>
        <dbReference type="EMBL" id="SFB77393.1"/>
    </source>
</evidence>
<feature type="domain" description="PDZ" evidence="2">
    <location>
        <begin position="91"/>
        <end position="151"/>
    </location>
</feature>
<dbReference type="InterPro" id="IPR005151">
    <property type="entry name" value="Tail-specific_protease"/>
</dbReference>
<organism evidence="3 4">
    <name type="scientific">Parapedobacter composti</name>
    <dbReference type="NCBI Taxonomy" id="623281"/>
    <lineage>
        <taxon>Bacteria</taxon>
        <taxon>Pseudomonadati</taxon>
        <taxon>Bacteroidota</taxon>
        <taxon>Sphingobacteriia</taxon>
        <taxon>Sphingobacteriales</taxon>
        <taxon>Sphingobacteriaceae</taxon>
        <taxon>Parapedobacter</taxon>
    </lineage>
</organism>
<dbReference type="Pfam" id="PF18294">
    <property type="entry name" value="Pept_S41_N"/>
    <property type="match status" value="1"/>
</dbReference>
<keyword evidence="1" id="KW-0472">Membrane</keyword>
<dbReference type="Gene3D" id="3.30.750.170">
    <property type="match status" value="1"/>
</dbReference>
<dbReference type="PROSITE" id="PS51257">
    <property type="entry name" value="PROKAR_LIPOPROTEIN"/>
    <property type="match status" value="1"/>
</dbReference>
<dbReference type="AlphaFoldDB" id="A0A1I1DXR3"/>
<evidence type="ECO:0000313" key="4">
    <source>
        <dbReference type="Proteomes" id="UP000199577"/>
    </source>
</evidence>
<dbReference type="CDD" id="cd07561">
    <property type="entry name" value="Peptidase_S41_CPP_like"/>
    <property type="match status" value="1"/>
</dbReference>
<dbReference type="InterPro" id="IPR029045">
    <property type="entry name" value="ClpP/crotonase-like_dom_sf"/>
</dbReference>
<evidence type="ECO:0000259" key="2">
    <source>
        <dbReference type="PROSITE" id="PS50106"/>
    </source>
</evidence>
<dbReference type="InterPro" id="IPR041489">
    <property type="entry name" value="PDZ_6"/>
</dbReference>
<dbReference type="Pfam" id="PF17820">
    <property type="entry name" value="PDZ_6"/>
    <property type="match status" value="1"/>
</dbReference>
<sequence length="481" mass="52256">MTSNRILQSVAGLVPMGVFFAILLVSSCKDDTPRVTHAEINQWIVDSMRYWYYWSTAIPDNNQLDFNASPETFFARILNKPTDRFSVIAKAEDLKNQSAGIIRTSGLGFAFFGMGSGRAGVVVRYVLEGSPADKAGIERGDIFTRVNGMALTVDNGGAVQNYGPLQGNETFRLTKGILEENGTIREGGEVSLTPVAGFQEKAIHKESVITTDNGTKVAYLFYNRFLNQPQELVDAFGRFKAAGVTELIVDERYNLGGSVEIAALLSALIHQGFAINSPFIQYDFNSNFNDVTRTYADMFGAVNGPLVANRNLGLSRVFILATRNSASASELLINNLRPFLGMSGVIHIGSTTYGKDEASIIIENSSPRFDGQYAWGIQPIVLKYKNKDGVGDFGLGIQPTYEVQETLPFAPIGSPIDPLIAKALSIIDPGMQAGLNRQMGIESQRRSIGAGLLEAANKDLAKPRPLDVTESLKGGNALQFN</sequence>
<feature type="transmembrane region" description="Helical" evidence="1">
    <location>
        <begin position="6"/>
        <end position="25"/>
    </location>
</feature>
<reference evidence="3 4" key="1">
    <citation type="submission" date="2016-10" db="EMBL/GenBank/DDBJ databases">
        <authorList>
            <person name="de Groot N.N."/>
        </authorList>
    </citation>
    <scope>NUCLEOTIDE SEQUENCE [LARGE SCALE GENOMIC DNA]</scope>
    <source>
        <strain evidence="3 4">DSM 22900</strain>
    </source>
</reference>
<dbReference type="EMBL" id="FOLL01000001">
    <property type="protein sequence ID" value="SFB77393.1"/>
    <property type="molecule type" value="Genomic_DNA"/>
</dbReference>
<dbReference type="PANTHER" id="PTHR32060">
    <property type="entry name" value="TAIL-SPECIFIC PROTEASE"/>
    <property type="match status" value="1"/>
</dbReference>
<dbReference type="SUPFAM" id="SSF52096">
    <property type="entry name" value="ClpP/crotonase"/>
    <property type="match status" value="1"/>
</dbReference>
<dbReference type="GO" id="GO:0007165">
    <property type="term" value="P:signal transduction"/>
    <property type="evidence" value="ECO:0007669"/>
    <property type="project" value="TreeGrafter"/>
</dbReference>
<dbReference type="STRING" id="623281.SAMN05421747_10114"/>
<dbReference type="Gene3D" id="3.90.226.10">
    <property type="entry name" value="2-enoyl-CoA Hydratase, Chain A, domain 1"/>
    <property type="match status" value="1"/>
</dbReference>
<dbReference type="GO" id="GO:0030288">
    <property type="term" value="C:outer membrane-bounded periplasmic space"/>
    <property type="evidence" value="ECO:0007669"/>
    <property type="project" value="TreeGrafter"/>
</dbReference>
<gene>
    <name evidence="3" type="ORF">SAMN05421747_10114</name>
</gene>
<keyword evidence="1" id="KW-1133">Transmembrane helix</keyword>
<accession>A0A1I1DXR3</accession>
<proteinExistence type="predicted"/>
<dbReference type="PANTHER" id="PTHR32060:SF30">
    <property type="entry name" value="CARBOXY-TERMINAL PROCESSING PROTEASE CTPA"/>
    <property type="match status" value="1"/>
</dbReference>
<dbReference type="RefSeq" id="WP_090969869.1">
    <property type="nucleotide sequence ID" value="NZ_FOLL01000001.1"/>
</dbReference>
<evidence type="ECO:0000256" key="1">
    <source>
        <dbReference type="SAM" id="Phobius"/>
    </source>
</evidence>
<dbReference type="InterPro" id="IPR041613">
    <property type="entry name" value="Pept_S41_N"/>
</dbReference>
<dbReference type="SUPFAM" id="SSF50156">
    <property type="entry name" value="PDZ domain-like"/>
    <property type="match status" value="1"/>
</dbReference>
<keyword evidence="4" id="KW-1185">Reference proteome</keyword>
<protein>
    <submittedName>
        <fullName evidence="3">Peptidase family S41</fullName>
    </submittedName>
</protein>
<keyword evidence="1" id="KW-0812">Transmembrane</keyword>
<dbReference type="OrthoDB" id="7168509at2"/>
<dbReference type="GO" id="GO:0006508">
    <property type="term" value="P:proteolysis"/>
    <property type="evidence" value="ECO:0007669"/>
    <property type="project" value="InterPro"/>
</dbReference>
<dbReference type="PROSITE" id="PS50106">
    <property type="entry name" value="PDZ"/>
    <property type="match status" value="1"/>
</dbReference>
<dbReference type="InterPro" id="IPR001478">
    <property type="entry name" value="PDZ"/>
</dbReference>